<keyword evidence="7" id="KW-1133">Transmembrane helix</keyword>
<dbReference type="PANTHER" id="PTHR43390:SF1">
    <property type="entry name" value="CHLOROPLAST PROCESSING PEPTIDASE"/>
    <property type="match status" value="1"/>
</dbReference>
<dbReference type="InterPro" id="IPR019533">
    <property type="entry name" value="Peptidase_S26"/>
</dbReference>
<dbReference type="Proteomes" id="UP001596142">
    <property type="component" value="Unassembled WGS sequence"/>
</dbReference>
<evidence type="ECO:0000256" key="7">
    <source>
        <dbReference type="RuleBase" id="RU003993"/>
    </source>
</evidence>
<gene>
    <name evidence="10" type="primary">lepB</name>
    <name evidence="10" type="ORF">ACFPU1_05200</name>
</gene>
<name>A0ABW0YNW7_9BACI</name>
<dbReference type="RefSeq" id="WP_157049722.1">
    <property type="nucleotide sequence ID" value="NZ_JBHSOZ010000003.1"/>
</dbReference>
<evidence type="ECO:0000256" key="5">
    <source>
        <dbReference type="ARBA" id="ARBA00022670"/>
    </source>
</evidence>
<comment type="catalytic activity">
    <reaction evidence="1 7">
        <text>Cleavage of hydrophobic, N-terminal signal or leader sequences from secreted and periplasmic proteins.</text>
        <dbReference type="EC" id="3.4.21.89"/>
    </reaction>
</comment>
<evidence type="ECO:0000313" key="10">
    <source>
        <dbReference type="EMBL" id="MFC5712168.1"/>
    </source>
</evidence>
<dbReference type="CDD" id="cd06530">
    <property type="entry name" value="S26_SPase_I"/>
    <property type="match status" value="1"/>
</dbReference>
<evidence type="ECO:0000256" key="8">
    <source>
        <dbReference type="RuleBase" id="RU362042"/>
    </source>
</evidence>
<feature type="domain" description="Peptidase S26" evidence="9">
    <location>
        <begin position="11"/>
        <end position="175"/>
    </location>
</feature>
<keyword evidence="7" id="KW-0812">Transmembrane</keyword>
<dbReference type="InterPro" id="IPR000223">
    <property type="entry name" value="Pept_S26A_signal_pept_1"/>
</dbReference>
<dbReference type="InterPro" id="IPR019757">
    <property type="entry name" value="Pept_S26A_signal_pept_1_Lys-AS"/>
</dbReference>
<evidence type="ECO:0000259" key="9">
    <source>
        <dbReference type="Pfam" id="PF10502"/>
    </source>
</evidence>
<comment type="subcellular location">
    <subcellularLocation>
        <location evidence="2">Cell membrane</location>
        <topology evidence="2">Single-pass type II membrane protein</topology>
    </subcellularLocation>
    <subcellularLocation>
        <location evidence="8">Membrane</location>
        <topology evidence="8">Single-pass type II membrane protein</topology>
    </subcellularLocation>
</comment>
<evidence type="ECO:0000256" key="6">
    <source>
        <dbReference type="ARBA" id="ARBA00022801"/>
    </source>
</evidence>
<protein>
    <recommendedName>
        <fullName evidence="4 7">Signal peptidase I</fullName>
        <ecNumber evidence="4 7">3.4.21.89</ecNumber>
    </recommendedName>
</protein>
<dbReference type="Pfam" id="PF10502">
    <property type="entry name" value="Peptidase_S26"/>
    <property type="match status" value="1"/>
</dbReference>
<feature type="transmembrane region" description="Helical" evidence="7">
    <location>
        <begin position="12"/>
        <end position="36"/>
    </location>
</feature>
<dbReference type="SUPFAM" id="SSF51306">
    <property type="entry name" value="LexA/Signal peptidase"/>
    <property type="match status" value="1"/>
</dbReference>
<proteinExistence type="inferred from homology"/>
<keyword evidence="7" id="KW-0472">Membrane</keyword>
<dbReference type="NCBIfam" id="TIGR02227">
    <property type="entry name" value="sigpep_I_bact"/>
    <property type="match status" value="1"/>
</dbReference>
<reference evidence="11" key="1">
    <citation type="journal article" date="2019" name="Int. J. Syst. Evol. Microbiol.">
        <title>The Global Catalogue of Microorganisms (GCM) 10K type strain sequencing project: providing services to taxonomists for standard genome sequencing and annotation.</title>
        <authorList>
            <consortium name="The Broad Institute Genomics Platform"/>
            <consortium name="The Broad Institute Genome Sequencing Center for Infectious Disease"/>
            <person name="Wu L."/>
            <person name="Ma J."/>
        </authorList>
    </citation>
    <scope>NUCLEOTIDE SEQUENCE [LARGE SCALE GENOMIC DNA]</scope>
    <source>
        <strain evidence="11">CECT 7184</strain>
    </source>
</reference>
<dbReference type="PROSITE" id="PS00760">
    <property type="entry name" value="SPASE_I_2"/>
    <property type="match status" value="1"/>
</dbReference>
<dbReference type="InterPro" id="IPR019756">
    <property type="entry name" value="Pept_S26A_signal_pept_1_Ser-AS"/>
</dbReference>
<evidence type="ECO:0000256" key="2">
    <source>
        <dbReference type="ARBA" id="ARBA00004401"/>
    </source>
</evidence>
<comment type="similarity">
    <text evidence="3 8">Belongs to the peptidase S26 family.</text>
</comment>
<comment type="caution">
    <text evidence="10">The sequence shown here is derived from an EMBL/GenBank/DDBJ whole genome shotgun (WGS) entry which is preliminary data.</text>
</comment>
<keyword evidence="5 7" id="KW-0645">Protease</keyword>
<evidence type="ECO:0000256" key="1">
    <source>
        <dbReference type="ARBA" id="ARBA00000677"/>
    </source>
</evidence>
<dbReference type="PROSITE" id="PS00501">
    <property type="entry name" value="SPASE_I_1"/>
    <property type="match status" value="1"/>
</dbReference>
<dbReference type="Gene3D" id="2.10.109.10">
    <property type="entry name" value="Umud Fragment, subunit A"/>
    <property type="match status" value="1"/>
</dbReference>
<evidence type="ECO:0000256" key="3">
    <source>
        <dbReference type="ARBA" id="ARBA00009370"/>
    </source>
</evidence>
<dbReference type="InterPro" id="IPR036286">
    <property type="entry name" value="LexA/Signal_pep-like_sf"/>
</dbReference>
<dbReference type="PANTHER" id="PTHR43390">
    <property type="entry name" value="SIGNAL PEPTIDASE I"/>
    <property type="match status" value="1"/>
</dbReference>
<keyword evidence="11" id="KW-1185">Reference proteome</keyword>
<dbReference type="InterPro" id="IPR019758">
    <property type="entry name" value="Pept_S26A_signal_pept_1_CS"/>
</dbReference>
<dbReference type="PRINTS" id="PR00727">
    <property type="entry name" value="LEADERPTASE"/>
</dbReference>
<dbReference type="EC" id="3.4.21.89" evidence="4 7"/>
<organism evidence="10 11">
    <name type="scientific">Thalassorhabdus alkalitolerans</name>
    <dbReference type="NCBI Taxonomy" id="2282697"/>
    <lineage>
        <taxon>Bacteria</taxon>
        <taxon>Bacillati</taxon>
        <taxon>Bacillota</taxon>
        <taxon>Bacilli</taxon>
        <taxon>Bacillales</taxon>
        <taxon>Bacillaceae</taxon>
        <taxon>Thalassorhabdus</taxon>
    </lineage>
</organism>
<keyword evidence="6 7" id="KW-0378">Hydrolase</keyword>
<evidence type="ECO:0000256" key="4">
    <source>
        <dbReference type="ARBA" id="ARBA00013208"/>
    </source>
</evidence>
<evidence type="ECO:0000313" key="11">
    <source>
        <dbReference type="Proteomes" id="UP001596142"/>
    </source>
</evidence>
<accession>A0ABW0YNW7</accession>
<sequence length="184" mass="20813">MMKRHEVEIREGLLLMTFAVIIVAVTRGLLVVPIVVEGQSMMPALSHEDRVVVNKAGYWFSEPSTFDVVVFHATPEKDYIKRIIATPGDKLNYAHNELYLNEKKIEEPFLREHLDEIKEHTLTPDFTLEGVTGEVTVPEGYVFVLGDNRNHSLDSRAFGLVSIDDIIGKASFTFWPVSRLGFVP</sequence>
<dbReference type="PROSITE" id="PS00761">
    <property type="entry name" value="SPASE_I_3"/>
    <property type="match status" value="1"/>
</dbReference>
<dbReference type="GO" id="GO:0009003">
    <property type="term" value="F:signal peptidase activity"/>
    <property type="evidence" value="ECO:0007669"/>
    <property type="project" value="UniProtKB-EC"/>
</dbReference>
<dbReference type="EMBL" id="JBHSOZ010000003">
    <property type="protein sequence ID" value="MFC5712168.1"/>
    <property type="molecule type" value="Genomic_DNA"/>
</dbReference>